<dbReference type="Gene3D" id="1.10.150.240">
    <property type="entry name" value="Putative phosphatase, domain 2"/>
    <property type="match status" value="1"/>
</dbReference>
<evidence type="ECO:0000313" key="1">
    <source>
        <dbReference type="EMBL" id="ANF57949.1"/>
    </source>
</evidence>
<name>A0A172YFA5_9GAMM</name>
<dbReference type="NCBIfam" id="TIGR01549">
    <property type="entry name" value="HAD-SF-IA-v1"/>
    <property type="match status" value="1"/>
</dbReference>
<evidence type="ECO:0000313" key="2">
    <source>
        <dbReference type="Proteomes" id="UP000077875"/>
    </source>
</evidence>
<dbReference type="SFLD" id="SFLDS00003">
    <property type="entry name" value="Haloacid_Dehalogenase"/>
    <property type="match status" value="1"/>
</dbReference>
<keyword evidence="1" id="KW-0378">Hydrolase</keyword>
<dbReference type="GO" id="GO:0008967">
    <property type="term" value="F:phosphoglycolate phosphatase activity"/>
    <property type="evidence" value="ECO:0007669"/>
    <property type="project" value="TreeGrafter"/>
</dbReference>
<protein>
    <submittedName>
        <fullName evidence="1">HAD family hydrolase</fullName>
    </submittedName>
</protein>
<dbReference type="Proteomes" id="UP000077875">
    <property type="component" value="Chromosome"/>
</dbReference>
<accession>A0A172YFA5</accession>
<dbReference type="PANTHER" id="PTHR43434">
    <property type="entry name" value="PHOSPHOGLYCOLATE PHOSPHATASE"/>
    <property type="match status" value="1"/>
</dbReference>
<dbReference type="InterPro" id="IPR006439">
    <property type="entry name" value="HAD-SF_hydro_IA"/>
</dbReference>
<dbReference type="SUPFAM" id="SSF56784">
    <property type="entry name" value="HAD-like"/>
    <property type="match status" value="1"/>
</dbReference>
<dbReference type="GO" id="GO:0005829">
    <property type="term" value="C:cytosol"/>
    <property type="evidence" value="ECO:0007669"/>
    <property type="project" value="TreeGrafter"/>
</dbReference>
<dbReference type="AlphaFoldDB" id="A0A172YFA5"/>
<sequence>MRYRLVIFDWDGTLMDSVARIVAAMQRAGRELGMGEFAPQQVRDIVGLGLPEAISTLAPGLCPERAEALRQRYVEHFVAAETQAPDTRFFSGVEEGLGALHRQGMRLAVATGKSRRGLDRALDKAAGVAGFFEASRTADLTRSKPDPLMLAELLEETGVDVEQALMVGDSEYDLAMARALGMDAVGVAWGVHAPQRLMRQAPLWVCEDFAALVDWLGGGAMRSRIPGAVAM</sequence>
<dbReference type="InterPro" id="IPR023214">
    <property type="entry name" value="HAD_sf"/>
</dbReference>
<dbReference type="NCBIfam" id="TIGR01509">
    <property type="entry name" value="HAD-SF-IA-v3"/>
    <property type="match status" value="1"/>
</dbReference>
<dbReference type="PANTHER" id="PTHR43434:SF24">
    <property type="entry name" value="HYDROLASE-RELATED"/>
    <property type="match status" value="1"/>
</dbReference>
<gene>
    <name evidence="1" type="ORF">A5892_11150</name>
</gene>
<dbReference type="EMBL" id="CP015243">
    <property type="protein sequence ID" value="ANF57949.1"/>
    <property type="molecule type" value="Genomic_DNA"/>
</dbReference>
<dbReference type="RefSeq" id="WP_064122867.1">
    <property type="nucleotide sequence ID" value="NZ_CP015243.1"/>
</dbReference>
<dbReference type="GO" id="GO:0006281">
    <property type="term" value="P:DNA repair"/>
    <property type="evidence" value="ECO:0007669"/>
    <property type="project" value="TreeGrafter"/>
</dbReference>
<dbReference type="InterPro" id="IPR023198">
    <property type="entry name" value="PGP-like_dom2"/>
</dbReference>
<dbReference type="Gene3D" id="3.40.50.1000">
    <property type="entry name" value="HAD superfamily/HAD-like"/>
    <property type="match status" value="1"/>
</dbReference>
<reference evidence="1 2" key="1">
    <citation type="submission" date="2016-04" db="EMBL/GenBank/DDBJ databases">
        <title>Complete Genome Sequence of Halotalea alkalilenta IHB B 13600.</title>
        <authorList>
            <person name="Swarnkar M.K."/>
            <person name="Sharma A."/>
            <person name="Kaushal K."/>
            <person name="Soni R."/>
            <person name="Rana S."/>
            <person name="Singh A.K."/>
            <person name="Gulati A."/>
        </authorList>
    </citation>
    <scope>NUCLEOTIDE SEQUENCE [LARGE SCALE GENOMIC DNA]</scope>
    <source>
        <strain evidence="1 2">IHB B 13600</strain>
    </source>
</reference>
<dbReference type="SFLD" id="SFLDG01135">
    <property type="entry name" value="C1.5.6:_HAD__Beta-PGM__Phospha"/>
    <property type="match status" value="1"/>
</dbReference>
<organism evidence="1 2">
    <name type="scientific">Halotalea alkalilenta</name>
    <dbReference type="NCBI Taxonomy" id="376489"/>
    <lineage>
        <taxon>Bacteria</taxon>
        <taxon>Pseudomonadati</taxon>
        <taxon>Pseudomonadota</taxon>
        <taxon>Gammaproteobacteria</taxon>
        <taxon>Oceanospirillales</taxon>
        <taxon>Halomonadaceae</taxon>
        <taxon>Halotalea</taxon>
    </lineage>
</organism>
<dbReference type="KEGG" id="haa:A5892_11150"/>
<dbReference type="Pfam" id="PF13419">
    <property type="entry name" value="HAD_2"/>
    <property type="match status" value="1"/>
</dbReference>
<proteinExistence type="predicted"/>
<dbReference type="STRING" id="376489.A5892_11150"/>
<dbReference type="InterPro" id="IPR041492">
    <property type="entry name" value="HAD_2"/>
</dbReference>
<keyword evidence="2" id="KW-1185">Reference proteome</keyword>
<dbReference type="SFLD" id="SFLDG01129">
    <property type="entry name" value="C1.5:_HAD__Beta-PGM__Phosphata"/>
    <property type="match status" value="1"/>
</dbReference>
<dbReference type="InterPro" id="IPR050155">
    <property type="entry name" value="HAD-like_hydrolase_sf"/>
</dbReference>
<dbReference type="InterPro" id="IPR036412">
    <property type="entry name" value="HAD-like_sf"/>
</dbReference>